<organism evidence="2">
    <name type="scientific">marine sediment metagenome</name>
    <dbReference type="NCBI Taxonomy" id="412755"/>
    <lineage>
        <taxon>unclassified sequences</taxon>
        <taxon>metagenomes</taxon>
        <taxon>ecological metagenomes</taxon>
    </lineage>
</organism>
<dbReference type="AlphaFoldDB" id="X0VX02"/>
<feature type="compositionally biased region" description="Basic and acidic residues" evidence="1">
    <location>
        <begin position="10"/>
        <end position="22"/>
    </location>
</feature>
<reference evidence="2" key="1">
    <citation type="journal article" date="2014" name="Front. Microbiol.">
        <title>High frequency of phylogenetically diverse reductive dehalogenase-homologous genes in deep subseafloor sedimentary metagenomes.</title>
        <authorList>
            <person name="Kawai M."/>
            <person name="Futagami T."/>
            <person name="Toyoda A."/>
            <person name="Takaki Y."/>
            <person name="Nishi S."/>
            <person name="Hori S."/>
            <person name="Arai W."/>
            <person name="Tsubouchi T."/>
            <person name="Morono Y."/>
            <person name="Uchiyama I."/>
            <person name="Ito T."/>
            <person name="Fujiyama A."/>
            <person name="Inagaki F."/>
            <person name="Takami H."/>
        </authorList>
    </citation>
    <scope>NUCLEOTIDE SEQUENCE</scope>
    <source>
        <strain evidence="2">Expedition CK06-06</strain>
    </source>
</reference>
<feature type="region of interest" description="Disordered" evidence="1">
    <location>
        <begin position="1"/>
        <end position="22"/>
    </location>
</feature>
<evidence type="ECO:0000313" key="2">
    <source>
        <dbReference type="EMBL" id="GAG05031.1"/>
    </source>
</evidence>
<name>X0VX02_9ZZZZ</name>
<dbReference type="EMBL" id="BARS01026831">
    <property type="protein sequence ID" value="GAG05031.1"/>
    <property type="molecule type" value="Genomic_DNA"/>
</dbReference>
<comment type="caution">
    <text evidence="2">The sequence shown here is derived from an EMBL/GenBank/DDBJ whole genome shotgun (WGS) entry which is preliminary data.</text>
</comment>
<accession>X0VX02</accession>
<gene>
    <name evidence="2" type="ORF">S01H1_42227</name>
</gene>
<protein>
    <submittedName>
        <fullName evidence="2">Uncharacterized protein</fullName>
    </submittedName>
</protein>
<sequence>MTVLGPNDPHAMRRDDPRLFHPKGETLQEQVEDAVEFMVGNLTEEDYAELEAALGTALEGNDDDTSTD</sequence>
<evidence type="ECO:0000256" key="1">
    <source>
        <dbReference type="SAM" id="MobiDB-lite"/>
    </source>
</evidence>
<proteinExistence type="predicted"/>